<reference evidence="7" key="1">
    <citation type="submission" date="2019-03" db="EMBL/GenBank/DDBJ databases">
        <title>Lake Tanganyika Metagenome-Assembled Genomes (MAGs).</title>
        <authorList>
            <person name="Tran P."/>
        </authorList>
    </citation>
    <scope>NUCLEOTIDE SEQUENCE</scope>
    <source>
        <strain evidence="7">K_DeepCast_65m_m2_066</strain>
    </source>
</reference>
<name>A0A938B2S6_UNCTE</name>
<evidence type="ECO:0000256" key="3">
    <source>
        <dbReference type="ARBA" id="ARBA00022695"/>
    </source>
</evidence>
<dbReference type="PROSITE" id="PS51794">
    <property type="entry name" value="DAC"/>
    <property type="match status" value="1"/>
</dbReference>
<dbReference type="GO" id="GO:0106408">
    <property type="term" value="F:diadenylate cyclase activity"/>
    <property type="evidence" value="ECO:0007669"/>
    <property type="project" value="UniProtKB-EC"/>
</dbReference>
<protein>
    <recommendedName>
        <fullName evidence="6">DAC domain-containing protein</fullName>
    </recommendedName>
</protein>
<dbReference type="AlphaFoldDB" id="A0A938B2S6"/>
<dbReference type="PANTHER" id="PTHR34185:SF1">
    <property type="entry name" value="DIADENYLATE CYCLASE"/>
    <property type="match status" value="1"/>
</dbReference>
<dbReference type="InterPro" id="IPR036888">
    <property type="entry name" value="DNA_integrity_DisA_N_sf"/>
</dbReference>
<feature type="domain" description="DAC" evidence="6">
    <location>
        <begin position="140"/>
        <end position="296"/>
    </location>
</feature>
<dbReference type="InterPro" id="IPR048544">
    <property type="entry name" value="DacZ_P"/>
</dbReference>
<dbReference type="InterPro" id="IPR003390">
    <property type="entry name" value="DNA_integrity_scan_DisA_N"/>
</dbReference>
<dbReference type="Pfam" id="PF02457">
    <property type="entry name" value="DAC"/>
    <property type="match status" value="1"/>
</dbReference>
<dbReference type="SUPFAM" id="SSF143597">
    <property type="entry name" value="YojJ-like"/>
    <property type="match status" value="1"/>
</dbReference>
<gene>
    <name evidence="7" type="ORF">FJZ47_11030</name>
</gene>
<evidence type="ECO:0000256" key="1">
    <source>
        <dbReference type="ARBA" id="ARBA00000877"/>
    </source>
</evidence>
<evidence type="ECO:0000256" key="2">
    <source>
        <dbReference type="ARBA" id="ARBA00022679"/>
    </source>
</evidence>
<organism evidence="7 8">
    <name type="scientific">Tectimicrobiota bacterium</name>
    <dbReference type="NCBI Taxonomy" id="2528274"/>
    <lineage>
        <taxon>Bacteria</taxon>
        <taxon>Pseudomonadati</taxon>
        <taxon>Nitrospinota/Tectimicrobiota group</taxon>
        <taxon>Candidatus Tectimicrobiota</taxon>
    </lineage>
</organism>
<evidence type="ECO:0000256" key="4">
    <source>
        <dbReference type="ARBA" id="ARBA00022741"/>
    </source>
</evidence>
<keyword evidence="3" id="KW-0548">Nucleotidyltransferase</keyword>
<dbReference type="EMBL" id="VGLS01000298">
    <property type="protein sequence ID" value="MBM3224324.1"/>
    <property type="molecule type" value="Genomic_DNA"/>
</dbReference>
<dbReference type="HAMAP" id="MF_00840">
    <property type="entry name" value="DacZ"/>
    <property type="match status" value="1"/>
</dbReference>
<dbReference type="InterPro" id="IPR014499">
    <property type="entry name" value="DAC_DacZ"/>
</dbReference>
<dbReference type="GO" id="GO:0005524">
    <property type="term" value="F:ATP binding"/>
    <property type="evidence" value="ECO:0007669"/>
    <property type="project" value="UniProtKB-KW"/>
</dbReference>
<keyword evidence="2" id="KW-0808">Transferase</keyword>
<sequence length="299" mass="31870">MSGSTQPEVSMHPLTTVMVESACAIANTIHARALFIYADVIQDYPIPSGMLEDTGIILVTHAGSTAEPSAEVQAILHLPPLPLTRMAQIKLAVVMGLSEGYVAAGDKIVCLTGIPALGTVDCIVVLDIGKERELLISAHVPQLAQDIPSAVFEGVLNLAVELASQGREGKPVGTIFVVGDDQKVMQFSRQTIFNPFHGYPEEERNILNPELRETLKEFSALDGAFILREDGVVLSAGRHLSAALASTVDLPQGLGSRHVAAAGITSVTRAIAIVISESTGDVRIFKDGTIFMEIEKPQR</sequence>
<evidence type="ECO:0000313" key="8">
    <source>
        <dbReference type="Proteomes" id="UP000712673"/>
    </source>
</evidence>
<proteinExistence type="inferred from homology"/>
<dbReference type="GO" id="GO:0004016">
    <property type="term" value="F:adenylate cyclase activity"/>
    <property type="evidence" value="ECO:0007669"/>
    <property type="project" value="TreeGrafter"/>
</dbReference>
<keyword evidence="5" id="KW-0067">ATP-binding</keyword>
<keyword evidence="4" id="KW-0547">Nucleotide-binding</keyword>
<evidence type="ECO:0000259" key="6">
    <source>
        <dbReference type="PROSITE" id="PS51794"/>
    </source>
</evidence>
<dbReference type="Proteomes" id="UP000712673">
    <property type="component" value="Unassembled WGS sequence"/>
</dbReference>
<dbReference type="Gene3D" id="3.40.1700.10">
    <property type="entry name" value="DNA integrity scanning protein, DisA, N-terminal domain"/>
    <property type="match status" value="1"/>
</dbReference>
<comment type="catalytic activity">
    <reaction evidence="1">
        <text>2 ATP = 3',3'-c-di-AMP + 2 diphosphate</text>
        <dbReference type="Rhea" id="RHEA:35655"/>
        <dbReference type="ChEBI" id="CHEBI:30616"/>
        <dbReference type="ChEBI" id="CHEBI:33019"/>
        <dbReference type="ChEBI" id="CHEBI:71500"/>
        <dbReference type="EC" id="2.7.7.85"/>
    </reaction>
</comment>
<evidence type="ECO:0000256" key="5">
    <source>
        <dbReference type="ARBA" id="ARBA00022840"/>
    </source>
</evidence>
<dbReference type="InterPro" id="IPR050338">
    <property type="entry name" value="DisA"/>
</dbReference>
<evidence type="ECO:0000313" key="7">
    <source>
        <dbReference type="EMBL" id="MBM3224324.1"/>
    </source>
</evidence>
<comment type="caution">
    <text evidence="7">The sequence shown here is derived from an EMBL/GenBank/DDBJ whole genome shotgun (WGS) entry which is preliminary data.</text>
</comment>
<accession>A0A938B2S6</accession>
<dbReference type="Pfam" id="PF21755">
    <property type="entry name" value="DacZ_P"/>
    <property type="match status" value="1"/>
</dbReference>
<dbReference type="PANTHER" id="PTHR34185">
    <property type="entry name" value="DIADENYLATE CYCLASE"/>
    <property type="match status" value="1"/>
</dbReference>